<dbReference type="AlphaFoldDB" id="A0A4Y7JNF3"/>
<feature type="transmembrane region" description="Helical" evidence="9">
    <location>
        <begin position="60"/>
        <end position="89"/>
    </location>
</feature>
<dbReference type="InterPro" id="IPR000136">
    <property type="entry name" value="Oleosin"/>
</dbReference>
<comment type="similarity">
    <text evidence="3">Belongs to the oleosin family.</text>
</comment>
<accession>A0A4Y7JNF3</accession>
<reference evidence="10 11" key="1">
    <citation type="journal article" date="2018" name="Science">
        <title>The opium poppy genome and morphinan production.</title>
        <authorList>
            <person name="Guo L."/>
            <person name="Winzer T."/>
            <person name="Yang X."/>
            <person name="Li Y."/>
            <person name="Ning Z."/>
            <person name="He Z."/>
            <person name="Teodor R."/>
            <person name="Lu Y."/>
            <person name="Bowser T.A."/>
            <person name="Graham I.A."/>
            <person name="Ye K."/>
        </authorList>
    </citation>
    <scope>NUCLEOTIDE SEQUENCE [LARGE SCALE GENOMIC DNA]</scope>
    <source>
        <strain evidence="11">cv. HN1</strain>
        <tissue evidence="10">Leaves</tissue>
    </source>
</reference>
<dbReference type="OrthoDB" id="2016943at2759"/>
<organism evidence="10 11">
    <name type="scientific">Papaver somniferum</name>
    <name type="common">Opium poppy</name>
    <dbReference type="NCBI Taxonomy" id="3469"/>
    <lineage>
        <taxon>Eukaryota</taxon>
        <taxon>Viridiplantae</taxon>
        <taxon>Streptophyta</taxon>
        <taxon>Embryophyta</taxon>
        <taxon>Tracheophyta</taxon>
        <taxon>Spermatophyta</taxon>
        <taxon>Magnoliopsida</taxon>
        <taxon>Ranunculales</taxon>
        <taxon>Papaveraceae</taxon>
        <taxon>Papaveroideae</taxon>
        <taxon>Papaver</taxon>
    </lineage>
</organism>
<dbReference type="Proteomes" id="UP000316621">
    <property type="component" value="Chromosome 5"/>
</dbReference>
<evidence type="ECO:0000256" key="8">
    <source>
        <dbReference type="SAM" id="MobiDB-lite"/>
    </source>
</evidence>
<dbReference type="GO" id="GO:0048608">
    <property type="term" value="P:reproductive structure development"/>
    <property type="evidence" value="ECO:0007669"/>
    <property type="project" value="UniProtKB-ARBA"/>
</dbReference>
<evidence type="ECO:0000256" key="5">
    <source>
        <dbReference type="ARBA" id="ARBA00022692"/>
    </source>
</evidence>
<dbReference type="GO" id="GO:0019915">
    <property type="term" value="P:lipid storage"/>
    <property type="evidence" value="ECO:0007669"/>
    <property type="project" value="TreeGrafter"/>
</dbReference>
<feature type="region of interest" description="Disordered" evidence="8">
    <location>
        <begin position="24"/>
        <end position="49"/>
    </location>
</feature>
<evidence type="ECO:0000256" key="7">
    <source>
        <dbReference type="ARBA" id="ARBA00023136"/>
    </source>
</evidence>
<evidence type="ECO:0000256" key="2">
    <source>
        <dbReference type="ARBA" id="ARBA00004502"/>
    </source>
</evidence>
<dbReference type="Gramene" id="RZC61205">
    <property type="protein sequence ID" value="RZC61205"/>
    <property type="gene ID" value="C5167_022965"/>
</dbReference>
<evidence type="ECO:0000256" key="6">
    <source>
        <dbReference type="ARBA" id="ARBA00022989"/>
    </source>
</evidence>
<feature type="transmembrane region" description="Helical" evidence="9">
    <location>
        <begin position="95"/>
        <end position="128"/>
    </location>
</feature>
<feature type="compositionally biased region" description="Low complexity" evidence="8">
    <location>
        <begin position="24"/>
        <end position="37"/>
    </location>
</feature>
<evidence type="ECO:0000313" key="10">
    <source>
        <dbReference type="EMBL" id="RZC61205.1"/>
    </source>
</evidence>
<dbReference type="PANTHER" id="PTHR33203:SF4">
    <property type="entry name" value="F27J15.22"/>
    <property type="match status" value="1"/>
</dbReference>
<keyword evidence="4" id="KW-0551">Lipid droplet</keyword>
<keyword evidence="7 9" id="KW-0472">Membrane</keyword>
<dbReference type="GO" id="GO:0009791">
    <property type="term" value="P:post-embryonic development"/>
    <property type="evidence" value="ECO:0007669"/>
    <property type="project" value="UniProtKB-ARBA"/>
</dbReference>
<evidence type="ECO:0000256" key="4">
    <source>
        <dbReference type="ARBA" id="ARBA00022677"/>
    </source>
</evidence>
<dbReference type="Pfam" id="PF01277">
    <property type="entry name" value="Oleosin"/>
    <property type="match status" value="1"/>
</dbReference>
<keyword evidence="6 9" id="KW-1133">Transmembrane helix</keyword>
<evidence type="ECO:0008006" key="12">
    <source>
        <dbReference type="Google" id="ProtNLM"/>
    </source>
</evidence>
<dbReference type="GO" id="GO:0016020">
    <property type="term" value="C:membrane"/>
    <property type="evidence" value="ECO:0007669"/>
    <property type="project" value="UniProtKB-SubCell"/>
</dbReference>
<feature type="compositionally biased region" description="Polar residues" evidence="8">
    <location>
        <begin position="38"/>
        <end position="49"/>
    </location>
</feature>
<evidence type="ECO:0000313" key="11">
    <source>
        <dbReference type="Proteomes" id="UP000316621"/>
    </source>
</evidence>
<dbReference type="PANTHER" id="PTHR33203">
    <property type="entry name" value="OLEOSIN"/>
    <property type="match status" value="1"/>
</dbReference>
<proteinExistence type="inferred from homology"/>
<comment type="subcellular location">
    <subcellularLocation>
        <location evidence="2">Lipid droplet</location>
    </subcellularLocation>
    <subcellularLocation>
        <location evidence="1">Membrane</location>
        <topology evidence="1">Multi-pass membrane protein</topology>
    </subcellularLocation>
</comment>
<evidence type="ECO:0000256" key="1">
    <source>
        <dbReference type="ARBA" id="ARBA00004141"/>
    </source>
</evidence>
<evidence type="ECO:0000256" key="9">
    <source>
        <dbReference type="SAM" id="Phobius"/>
    </source>
</evidence>
<evidence type="ECO:0000256" key="3">
    <source>
        <dbReference type="ARBA" id="ARBA00010858"/>
    </source>
</evidence>
<protein>
    <recommendedName>
        <fullName evidence="12">Oleosin</fullName>
    </recommendedName>
</protein>
<dbReference type="GO" id="GO:0012511">
    <property type="term" value="C:monolayer-surrounded lipid storage body"/>
    <property type="evidence" value="ECO:0007669"/>
    <property type="project" value="InterPro"/>
</dbReference>
<keyword evidence="11" id="KW-1185">Reference proteome</keyword>
<keyword evidence="5 9" id="KW-0812">Transmembrane</keyword>
<dbReference type="EMBL" id="CM010719">
    <property type="protein sequence ID" value="RZC61205.1"/>
    <property type="molecule type" value="Genomic_DNA"/>
</dbReference>
<gene>
    <name evidence="10" type="ORF">C5167_022965</name>
</gene>
<sequence length="178" mass="19159">MAYRSPGHHQTRRSDRVNNIASATAAASEASPTRASRMQPSTTSSGSVHGQGQVMGFMTLLISGGILLCLTGITLTGTVLGMIFFAPLIIISSPIWFPIGAILLFCTVCLLWVCGIGAGLIFGLPWIYKYFRGRHPLGSDPIDHARNRILGTATQMRDYAWEYGGYIQSKVKDVAPGA</sequence>
<name>A0A4Y7JNF3_PAPSO</name>